<dbReference type="Gene3D" id="3.30.565.10">
    <property type="entry name" value="Histidine kinase-like ATPase, C-terminal domain"/>
    <property type="match status" value="1"/>
</dbReference>
<dbReference type="InterPro" id="IPR005467">
    <property type="entry name" value="His_kinase_dom"/>
</dbReference>
<dbReference type="SUPFAM" id="SSF47384">
    <property type="entry name" value="Homodimeric domain of signal transducing histidine kinase"/>
    <property type="match status" value="1"/>
</dbReference>
<evidence type="ECO:0000256" key="1">
    <source>
        <dbReference type="ARBA" id="ARBA00000085"/>
    </source>
</evidence>
<dbReference type="InterPro" id="IPR036097">
    <property type="entry name" value="HisK_dim/P_sf"/>
</dbReference>
<dbReference type="EC" id="2.7.13.3" evidence="3"/>
<feature type="transmembrane region" description="Helical" evidence="7">
    <location>
        <begin position="39"/>
        <end position="57"/>
    </location>
</feature>
<dbReference type="InterPro" id="IPR003660">
    <property type="entry name" value="HAMP_dom"/>
</dbReference>
<feature type="domain" description="Histidine kinase" evidence="8">
    <location>
        <begin position="240"/>
        <end position="441"/>
    </location>
</feature>
<proteinExistence type="predicted"/>
<feature type="domain" description="PAS" evidence="9">
    <location>
        <begin position="119"/>
        <end position="155"/>
    </location>
</feature>
<comment type="catalytic activity">
    <reaction evidence="1">
        <text>ATP + protein L-histidine = ADP + protein N-phospho-L-histidine.</text>
        <dbReference type="EC" id="2.7.13.3"/>
    </reaction>
</comment>
<dbReference type="SUPFAM" id="SSF55874">
    <property type="entry name" value="ATPase domain of HSP90 chaperone/DNA topoisomerase II/histidine kinase"/>
    <property type="match status" value="1"/>
</dbReference>
<accession>A0AAW9RHN3</accession>
<evidence type="ECO:0000259" key="8">
    <source>
        <dbReference type="PROSITE" id="PS50109"/>
    </source>
</evidence>
<dbReference type="Gene3D" id="6.10.340.10">
    <property type="match status" value="1"/>
</dbReference>
<dbReference type="PRINTS" id="PR00344">
    <property type="entry name" value="BCTRLSENSOR"/>
</dbReference>
<evidence type="ECO:0000256" key="5">
    <source>
        <dbReference type="ARBA" id="ARBA00022679"/>
    </source>
</evidence>
<evidence type="ECO:0000259" key="10">
    <source>
        <dbReference type="PROSITE" id="PS50885"/>
    </source>
</evidence>
<keyword evidence="11" id="KW-0067">ATP-binding</keyword>
<dbReference type="PROSITE" id="PS50112">
    <property type="entry name" value="PAS"/>
    <property type="match status" value="1"/>
</dbReference>
<dbReference type="InterPro" id="IPR003594">
    <property type="entry name" value="HATPase_dom"/>
</dbReference>
<evidence type="ECO:0000259" key="9">
    <source>
        <dbReference type="PROSITE" id="PS50112"/>
    </source>
</evidence>
<dbReference type="GO" id="GO:0000155">
    <property type="term" value="F:phosphorelay sensor kinase activity"/>
    <property type="evidence" value="ECO:0007669"/>
    <property type="project" value="InterPro"/>
</dbReference>
<feature type="transmembrane region" description="Helical" evidence="7">
    <location>
        <begin position="12"/>
        <end position="33"/>
    </location>
</feature>
<keyword evidence="5" id="KW-0808">Transferase</keyword>
<comment type="subcellular location">
    <subcellularLocation>
        <location evidence="2">Membrane</location>
    </subcellularLocation>
</comment>
<dbReference type="GO" id="GO:0016020">
    <property type="term" value="C:membrane"/>
    <property type="evidence" value="ECO:0007669"/>
    <property type="project" value="UniProtKB-SubCell"/>
</dbReference>
<dbReference type="InterPro" id="IPR000014">
    <property type="entry name" value="PAS"/>
</dbReference>
<dbReference type="Pfam" id="PF00672">
    <property type="entry name" value="HAMP"/>
    <property type="match status" value="1"/>
</dbReference>
<dbReference type="CDD" id="cd00075">
    <property type="entry name" value="HATPase"/>
    <property type="match status" value="1"/>
</dbReference>
<keyword evidence="4" id="KW-0597">Phosphoprotein</keyword>
<reference evidence="11 12" key="1">
    <citation type="submission" date="2024-02" db="EMBL/GenBank/DDBJ databases">
        <title>A novel Wenzhouxiangellaceae bacterium, isolated from coastal sediments.</title>
        <authorList>
            <person name="Du Z.-J."/>
            <person name="Ye Y.-Q."/>
            <person name="Zhang X.-Y."/>
        </authorList>
    </citation>
    <scope>NUCLEOTIDE SEQUENCE [LARGE SCALE GENOMIC DNA]</scope>
    <source>
        <strain evidence="11 12">CH-27</strain>
    </source>
</reference>
<evidence type="ECO:0000313" key="12">
    <source>
        <dbReference type="Proteomes" id="UP001359886"/>
    </source>
</evidence>
<name>A0AAW9RHN3_9GAMM</name>
<dbReference type="SMART" id="SM00387">
    <property type="entry name" value="HATPase_c"/>
    <property type="match status" value="1"/>
</dbReference>
<evidence type="ECO:0000256" key="7">
    <source>
        <dbReference type="SAM" id="Phobius"/>
    </source>
</evidence>
<dbReference type="PROSITE" id="PS50109">
    <property type="entry name" value="HIS_KIN"/>
    <property type="match status" value="1"/>
</dbReference>
<evidence type="ECO:0000256" key="4">
    <source>
        <dbReference type="ARBA" id="ARBA00022553"/>
    </source>
</evidence>
<sequence>MRRKSRFSLEGRFIALLSVIVAGSAVLSALLALHWRDGWLVIPVVMLVAIVAVVAAVRRFFRPIDEIHQALRSGVASFKDHDYSVTIATSRGDELGELVQVYNELAESLRNERFDLFQRELMLDTVIQSSAVAVYIANEAGAVIYGNREAADLVGKRGGIEGHDLLKLTGARAESLAAAIADGKDGLFTLPQDGDGSEILHLTCRNFNLNGRIHRLFLIKKLTREITRREVETWKKVIRVITHEMNNSLAPIRSLITSAQKIAETGKGGEHLRDIYQSIGSRAGHLQTFIEEYAHFARLPHPRAEWVDWNPFVTSLESLAEFKLAENLPDDPGHFDPVQMEQVLLNLMKNAAESGSDSADIRLRVLQNETETLIAVEDRGDGMSTEQMQLALLPFYSTKRSGTGLGLPLCREIVEAHGGTFNLFARQDGGMAATCRLPRPPG</sequence>
<keyword evidence="7" id="KW-0812">Transmembrane</keyword>
<dbReference type="Proteomes" id="UP001359886">
    <property type="component" value="Unassembled WGS sequence"/>
</dbReference>
<dbReference type="PANTHER" id="PTHR43065:SF51">
    <property type="entry name" value="HISTIDINE KINASE"/>
    <property type="match status" value="1"/>
</dbReference>
<evidence type="ECO:0000256" key="6">
    <source>
        <dbReference type="ARBA" id="ARBA00022777"/>
    </source>
</evidence>
<dbReference type="PANTHER" id="PTHR43065">
    <property type="entry name" value="SENSOR HISTIDINE KINASE"/>
    <property type="match status" value="1"/>
</dbReference>
<keyword evidence="7" id="KW-0472">Membrane</keyword>
<evidence type="ECO:0000256" key="3">
    <source>
        <dbReference type="ARBA" id="ARBA00012438"/>
    </source>
</evidence>
<organism evidence="11 12">
    <name type="scientific">Elongatibacter sediminis</name>
    <dbReference type="NCBI Taxonomy" id="3119006"/>
    <lineage>
        <taxon>Bacteria</taxon>
        <taxon>Pseudomonadati</taxon>
        <taxon>Pseudomonadota</taxon>
        <taxon>Gammaproteobacteria</taxon>
        <taxon>Chromatiales</taxon>
        <taxon>Wenzhouxiangellaceae</taxon>
        <taxon>Elongatibacter</taxon>
    </lineage>
</organism>
<protein>
    <recommendedName>
        <fullName evidence="3">histidine kinase</fullName>
        <ecNumber evidence="3">2.7.13.3</ecNumber>
    </recommendedName>
</protein>
<keyword evidence="6" id="KW-0418">Kinase</keyword>
<dbReference type="Pfam" id="PF02518">
    <property type="entry name" value="HATPase_c"/>
    <property type="match status" value="1"/>
</dbReference>
<comment type="caution">
    <text evidence="11">The sequence shown here is derived from an EMBL/GenBank/DDBJ whole genome shotgun (WGS) entry which is preliminary data.</text>
</comment>
<dbReference type="GO" id="GO:0005524">
    <property type="term" value="F:ATP binding"/>
    <property type="evidence" value="ECO:0007669"/>
    <property type="project" value="UniProtKB-KW"/>
</dbReference>
<dbReference type="AlphaFoldDB" id="A0AAW9RHN3"/>
<dbReference type="PROSITE" id="PS50885">
    <property type="entry name" value="HAMP"/>
    <property type="match status" value="1"/>
</dbReference>
<evidence type="ECO:0000313" key="11">
    <source>
        <dbReference type="EMBL" id="MEJ8568504.1"/>
    </source>
</evidence>
<keyword evidence="7" id="KW-1133">Transmembrane helix</keyword>
<dbReference type="RefSeq" id="WP_354695826.1">
    <property type="nucleotide sequence ID" value="NZ_JAZHOG010000008.1"/>
</dbReference>
<dbReference type="InterPro" id="IPR004358">
    <property type="entry name" value="Sig_transdc_His_kin-like_C"/>
</dbReference>
<dbReference type="InterPro" id="IPR036890">
    <property type="entry name" value="HATPase_C_sf"/>
</dbReference>
<keyword evidence="12" id="KW-1185">Reference proteome</keyword>
<dbReference type="CDD" id="cd06225">
    <property type="entry name" value="HAMP"/>
    <property type="match status" value="1"/>
</dbReference>
<feature type="domain" description="HAMP" evidence="10">
    <location>
        <begin position="58"/>
        <end position="114"/>
    </location>
</feature>
<evidence type="ECO:0000256" key="2">
    <source>
        <dbReference type="ARBA" id="ARBA00004370"/>
    </source>
</evidence>
<keyword evidence="11" id="KW-0547">Nucleotide-binding</keyword>
<dbReference type="EMBL" id="JAZHOG010000008">
    <property type="protein sequence ID" value="MEJ8568504.1"/>
    <property type="molecule type" value="Genomic_DNA"/>
</dbReference>
<gene>
    <name evidence="11" type="ORF">V3330_12795</name>
</gene>